<dbReference type="EMBL" id="FNPE01000019">
    <property type="protein sequence ID" value="SDZ34516.1"/>
    <property type="molecule type" value="Genomic_DNA"/>
</dbReference>
<accession>A0A1H3S8Z6</accession>
<feature type="region of interest" description="Disordered" evidence="1">
    <location>
        <begin position="1"/>
        <end position="93"/>
    </location>
</feature>
<evidence type="ECO:0000313" key="2">
    <source>
        <dbReference type="EMBL" id="SDZ34516.1"/>
    </source>
</evidence>
<feature type="compositionally biased region" description="Low complexity" evidence="1">
    <location>
        <begin position="158"/>
        <end position="173"/>
    </location>
</feature>
<evidence type="ECO:0000256" key="1">
    <source>
        <dbReference type="SAM" id="MobiDB-lite"/>
    </source>
</evidence>
<gene>
    <name evidence="2" type="ORF">SAMN05421547_1192</name>
</gene>
<evidence type="ECO:0000313" key="3">
    <source>
        <dbReference type="Proteomes" id="UP000183417"/>
    </source>
</evidence>
<feature type="region of interest" description="Disordered" evidence="1">
    <location>
        <begin position="107"/>
        <end position="188"/>
    </location>
</feature>
<reference evidence="2 3" key="1">
    <citation type="submission" date="2016-10" db="EMBL/GenBank/DDBJ databases">
        <authorList>
            <person name="de Groot N.N."/>
        </authorList>
    </citation>
    <scope>NUCLEOTIDE SEQUENCE [LARGE SCALE GENOMIC DNA]</scope>
    <source>
        <strain evidence="2 3">LMG 24775</strain>
    </source>
</reference>
<dbReference type="Proteomes" id="UP000183417">
    <property type="component" value="Unassembled WGS sequence"/>
</dbReference>
<dbReference type="AlphaFoldDB" id="A0A1H3S8Z6"/>
<sequence length="283" mass="29380">MREPAFRAPSAAAKSPAMQSETGTAHQARKIDATPVSPRNTPAPGRAPATAPAEAGPAIKAEPVPGPVRQPENAALPAPPLAAGSSIDFDPGDAAYLLDQSDFLDEAETAAAMRPKKGPRPPKPARAREEGGAVREQSSKAAAGLDEAQATPEPPAQPTAQILSSEPAAVPAPEATPPMPVPPTRRAASVASEFRSLSDELDDLPTVVVRSRTEPQAARSDDPQPVLLLQQLPKIDGQERPTHEPSELDGGSSAFCRARHGVGFAADLQEICSGTCRPGRKPN</sequence>
<organism evidence="2 3">
    <name type="scientific">Delftia lacustris</name>
    <dbReference type="NCBI Taxonomy" id="558537"/>
    <lineage>
        <taxon>Bacteria</taxon>
        <taxon>Pseudomonadati</taxon>
        <taxon>Pseudomonadota</taxon>
        <taxon>Betaproteobacteria</taxon>
        <taxon>Burkholderiales</taxon>
        <taxon>Comamonadaceae</taxon>
        <taxon>Delftia</taxon>
    </lineage>
</organism>
<feature type="compositionally biased region" description="Basic and acidic residues" evidence="1">
    <location>
        <begin position="236"/>
        <end position="246"/>
    </location>
</feature>
<feature type="compositionally biased region" description="Pro residues" evidence="1">
    <location>
        <begin position="174"/>
        <end position="183"/>
    </location>
</feature>
<feature type="region of interest" description="Disordered" evidence="1">
    <location>
        <begin position="232"/>
        <end position="254"/>
    </location>
</feature>
<proteinExistence type="predicted"/>
<name>A0A1H3S8Z6_9BURK</name>
<feature type="compositionally biased region" description="Basic residues" evidence="1">
    <location>
        <begin position="114"/>
        <end position="125"/>
    </location>
</feature>
<protein>
    <submittedName>
        <fullName evidence="2">Uncharacterized protein</fullName>
    </submittedName>
</protein>
<feature type="compositionally biased region" description="Low complexity" evidence="1">
    <location>
        <begin position="38"/>
        <end position="63"/>
    </location>
</feature>